<dbReference type="GO" id="GO:0043495">
    <property type="term" value="F:protein-membrane adaptor activity"/>
    <property type="evidence" value="ECO:0007669"/>
    <property type="project" value="TreeGrafter"/>
</dbReference>
<dbReference type="InterPro" id="IPR012919">
    <property type="entry name" value="SUN_dom"/>
</dbReference>
<keyword evidence="4 6" id="KW-0472">Membrane</keyword>
<gene>
    <name evidence="8" type="ORF">INT46_008124</name>
</gene>
<feature type="compositionally biased region" description="Polar residues" evidence="5">
    <location>
        <begin position="39"/>
        <end position="48"/>
    </location>
</feature>
<feature type="transmembrane region" description="Helical" evidence="6">
    <location>
        <begin position="271"/>
        <end position="288"/>
    </location>
</feature>
<dbReference type="Gene3D" id="2.60.120.260">
    <property type="entry name" value="Galactose-binding domain-like"/>
    <property type="match status" value="1"/>
</dbReference>
<proteinExistence type="predicted"/>
<dbReference type="OrthoDB" id="342281at2759"/>
<dbReference type="Proteomes" id="UP000650833">
    <property type="component" value="Unassembled WGS sequence"/>
</dbReference>
<feature type="transmembrane region" description="Helical" evidence="6">
    <location>
        <begin position="228"/>
        <end position="251"/>
    </location>
</feature>
<dbReference type="GO" id="GO:0016020">
    <property type="term" value="C:membrane"/>
    <property type="evidence" value="ECO:0007669"/>
    <property type="project" value="UniProtKB-SubCell"/>
</dbReference>
<organism evidence="8 9">
    <name type="scientific">Mucor plumbeus</name>
    <dbReference type="NCBI Taxonomy" id="97098"/>
    <lineage>
        <taxon>Eukaryota</taxon>
        <taxon>Fungi</taxon>
        <taxon>Fungi incertae sedis</taxon>
        <taxon>Mucoromycota</taxon>
        <taxon>Mucoromycotina</taxon>
        <taxon>Mucoromycetes</taxon>
        <taxon>Mucorales</taxon>
        <taxon>Mucorineae</taxon>
        <taxon>Mucoraceae</taxon>
        <taxon>Mucor</taxon>
    </lineage>
</organism>
<feature type="domain" description="SUN" evidence="7">
    <location>
        <begin position="535"/>
        <end position="702"/>
    </location>
</feature>
<dbReference type="PROSITE" id="PS51469">
    <property type="entry name" value="SUN"/>
    <property type="match status" value="1"/>
</dbReference>
<evidence type="ECO:0000256" key="6">
    <source>
        <dbReference type="SAM" id="Phobius"/>
    </source>
</evidence>
<evidence type="ECO:0000256" key="1">
    <source>
        <dbReference type="ARBA" id="ARBA00004370"/>
    </source>
</evidence>
<keyword evidence="2 6" id="KW-0812">Transmembrane</keyword>
<dbReference type="PANTHER" id="PTHR12911:SF8">
    <property type="entry name" value="KLAROID PROTEIN-RELATED"/>
    <property type="match status" value="1"/>
</dbReference>
<evidence type="ECO:0000256" key="2">
    <source>
        <dbReference type="ARBA" id="ARBA00022692"/>
    </source>
</evidence>
<evidence type="ECO:0000259" key="7">
    <source>
        <dbReference type="PROSITE" id="PS51469"/>
    </source>
</evidence>
<evidence type="ECO:0000313" key="8">
    <source>
        <dbReference type="EMBL" id="KAG2196953.1"/>
    </source>
</evidence>
<protein>
    <recommendedName>
        <fullName evidence="7">SUN domain-containing protein</fullName>
    </recommendedName>
</protein>
<evidence type="ECO:0000256" key="4">
    <source>
        <dbReference type="ARBA" id="ARBA00023136"/>
    </source>
</evidence>
<evidence type="ECO:0000256" key="3">
    <source>
        <dbReference type="ARBA" id="ARBA00022989"/>
    </source>
</evidence>
<dbReference type="InterPro" id="IPR045119">
    <property type="entry name" value="SUN1-5"/>
</dbReference>
<keyword evidence="3 6" id="KW-1133">Transmembrane helix</keyword>
<sequence length="702" mass="80512">MSSSYRSTHIFSPISSPRNKHTEIVGTSANIATSFSASRNSDFNSLNRNSEEEQEDNNYLDINNIDHEAIRNDPELRELSRNPSAFNNASSNLNDYYGMKHTHFLNQLDNDEEEEEEEDEDYGEYKDVELLVRNPLEEKRQRQLISQISNLSSVQNVPTSPARKFNSFLSSSSTGFDNEENDKPMEKTIADSLNLRDGDYHSFYLILKPIVFILFMTFWIIKEPIIRTVTFFTMIVSTVLVDPLFYIWSQLSNNDNNNKKWIPGTDIRRKFTHWCTASLLVILSIYTIKQYYPDQSFIPAWATAIKSNLQLNIPLVSPSSTSLNTMERQQLKMINSEYKLLTSRFNKFHDQFKDYTKGFDNEYKKIRADANNEYSKLWTAINNQQAQINALLDKVDVDLRKLLKSKQQKLPDTILVPTDKDNKFEVPNDFYEHLYNAGSWDQFLKNNKAAINKYVEGEMTQFFEKQQKNGAIISKEAFLSLITNDLVKHSKVKNTDSSSSDTLATLSLNELVETAVEKYHQDMLDTADFALESRGGHIIFTKTSSTFETISPWIQRLRKTAGLSVLTHPPELAIRPETHAGECWSMAGNHGTLGILLSEPIMIQSVTIEHPSKNILLQDIDSAPKDIEIYGVGNYGIYGQKEELISLGRVYYDINTNKPVQTFTVNSNPTESYRSVLFKIKSNWGNSDHTDIYRIRVHGVPL</sequence>
<comment type="caution">
    <text evidence="8">The sequence shown here is derived from an EMBL/GenBank/DDBJ whole genome shotgun (WGS) entry which is preliminary data.</text>
</comment>
<keyword evidence="9" id="KW-1185">Reference proteome</keyword>
<feature type="transmembrane region" description="Helical" evidence="6">
    <location>
        <begin position="202"/>
        <end position="221"/>
    </location>
</feature>
<reference evidence="8" key="1">
    <citation type="submission" date="2020-12" db="EMBL/GenBank/DDBJ databases">
        <title>Metabolic potential, ecology and presence of endohyphal bacteria is reflected in genomic diversity of Mucoromycotina.</title>
        <authorList>
            <person name="Muszewska A."/>
            <person name="Okrasinska A."/>
            <person name="Steczkiewicz K."/>
            <person name="Drgas O."/>
            <person name="Orlowska M."/>
            <person name="Perlinska-Lenart U."/>
            <person name="Aleksandrzak-Piekarczyk T."/>
            <person name="Szatraj K."/>
            <person name="Zielenkiewicz U."/>
            <person name="Pilsyk S."/>
            <person name="Malc E."/>
            <person name="Mieczkowski P."/>
            <person name="Kruszewska J.S."/>
            <person name="Biernat P."/>
            <person name="Pawlowska J."/>
        </authorList>
    </citation>
    <scope>NUCLEOTIDE SEQUENCE</scope>
    <source>
        <strain evidence="8">CBS 226.32</strain>
    </source>
</reference>
<comment type="subcellular location">
    <subcellularLocation>
        <location evidence="1">Membrane</location>
    </subcellularLocation>
</comment>
<dbReference type="GO" id="GO:0005635">
    <property type="term" value="C:nuclear envelope"/>
    <property type="evidence" value="ECO:0007669"/>
    <property type="project" value="TreeGrafter"/>
</dbReference>
<dbReference type="Pfam" id="PF07738">
    <property type="entry name" value="Sad1_UNC"/>
    <property type="match status" value="1"/>
</dbReference>
<feature type="region of interest" description="Disordered" evidence="5">
    <location>
        <begin position="1"/>
        <end position="21"/>
    </location>
</feature>
<feature type="region of interest" description="Disordered" evidence="5">
    <location>
        <begin position="39"/>
        <end position="58"/>
    </location>
</feature>
<accession>A0A8H7QQJ6</accession>
<name>A0A8H7QQJ6_9FUNG</name>
<evidence type="ECO:0000313" key="9">
    <source>
        <dbReference type="Proteomes" id="UP000650833"/>
    </source>
</evidence>
<evidence type="ECO:0000256" key="5">
    <source>
        <dbReference type="SAM" id="MobiDB-lite"/>
    </source>
</evidence>
<dbReference type="AlphaFoldDB" id="A0A8H7QQJ6"/>
<dbReference type="EMBL" id="JAEPRC010000451">
    <property type="protein sequence ID" value="KAG2196953.1"/>
    <property type="molecule type" value="Genomic_DNA"/>
</dbReference>
<feature type="compositionally biased region" description="Polar residues" evidence="5">
    <location>
        <begin position="1"/>
        <end position="17"/>
    </location>
</feature>
<dbReference type="PANTHER" id="PTHR12911">
    <property type="entry name" value="SAD1/UNC-84-LIKE PROTEIN-RELATED"/>
    <property type="match status" value="1"/>
</dbReference>